<evidence type="ECO:0000256" key="1">
    <source>
        <dbReference type="SAM" id="MobiDB-lite"/>
    </source>
</evidence>
<dbReference type="AlphaFoldDB" id="A0A6N2NGS8"/>
<dbReference type="PANTHER" id="PTHR34941">
    <property type="entry name" value="DEHYDRIN HIRD11"/>
    <property type="match status" value="1"/>
</dbReference>
<dbReference type="PANTHER" id="PTHR34941:SF1">
    <property type="entry name" value="DEHYDRIN HIRD11"/>
    <property type="match status" value="1"/>
</dbReference>
<dbReference type="EMBL" id="CAADRP010002318">
    <property type="protein sequence ID" value="VFU65963.1"/>
    <property type="molecule type" value="Genomic_DNA"/>
</dbReference>
<proteinExistence type="predicted"/>
<reference evidence="2" key="1">
    <citation type="submission" date="2019-03" db="EMBL/GenBank/DDBJ databases">
        <authorList>
            <person name="Mank J."/>
            <person name="Almeida P."/>
        </authorList>
    </citation>
    <scope>NUCLEOTIDE SEQUENCE</scope>
    <source>
        <strain evidence="2">78183</strain>
    </source>
</reference>
<name>A0A6N2NGS8_SALVM</name>
<feature type="compositionally biased region" description="Basic and acidic residues" evidence="1">
    <location>
        <begin position="45"/>
        <end position="60"/>
    </location>
</feature>
<sequence length="98" mass="10103">MAGILHKIEGAFGGKKEEQGKGEPHAGQQGHNPQGGYGQQGHNAQGERKEGFADKFKDKIPGMGGSGGAGGGGEKKKKDKKDRKKKSDGGHSSSSDSD</sequence>
<dbReference type="InterPro" id="IPR039285">
    <property type="entry name" value="HIRD11-like"/>
</dbReference>
<organism evidence="2">
    <name type="scientific">Salix viminalis</name>
    <name type="common">Common osier</name>
    <name type="synonym">Basket willow</name>
    <dbReference type="NCBI Taxonomy" id="40686"/>
    <lineage>
        <taxon>Eukaryota</taxon>
        <taxon>Viridiplantae</taxon>
        <taxon>Streptophyta</taxon>
        <taxon>Embryophyta</taxon>
        <taxon>Tracheophyta</taxon>
        <taxon>Spermatophyta</taxon>
        <taxon>Magnoliopsida</taxon>
        <taxon>eudicotyledons</taxon>
        <taxon>Gunneridae</taxon>
        <taxon>Pentapetalae</taxon>
        <taxon>rosids</taxon>
        <taxon>fabids</taxon>
        <taxon>Malpighiales</taxon>
        <taxon>Salicaceae</taxon>
        <taxon>Saliceae</taxon>
        <taxon>Salix</taxon>
    </lineage>
</organism>
<dbReference type="GO" id="GO:0046872">
    <property type="term" value="F:metal ion binding"/>
    <property type="evidence" value="ECO:0007669"/>
    <property type="project" value="InterPro"/>
</dbReference>
<feature type="compositionally biased region" description="Gly residues" evidence="1">
    <location>
        <begin position="62"/>
        <end position="72"/>
    </location>
</feature>
<feature type="region of interest" description="Disordered" evidence="1">
    <location>
        <begin position="1"/>
        <end position="98"/>
    </location>
</feature>
<protein>
    <recommendedName>
        <fullName evidence="3">Dehydrin</fullName>
    </recommendedName>
</protein>
<feature type="compositionally biased region" description="Basic residues" evidence="1">
    <location>
        <begin position="75"/>
        <end position="86"/>
    </location>
</feature>
<gene>
    <name evidence="2" type="ORF">SVIM_LOCUS508803</name>
</gene>
<feature type="compositionally biased region" description="Basic and acidic residues" evidence="1">
    <location>
        <begin position="1"/>
        <end position="24"/>
    </location>
</feature>
<evidence type="ECO:0000313" key="2">
    <source>
        <dbReference type="EMBL" id="VFU65963.1"/>
    </source>
</evidence>
<accession>A0A6N2NGS8</accession>
<evidence type="ECO:0008006" key="3">
    <source>
        <dbReference type="Google" id="ProtNLM"/>
    </source>
</evidence>